<keyword evidence="3" id="KW-0282">Flagellum</keyword>
<reference evidence="3 4" key="1">
    <citation type="submission" date="2021-03" db="EMBL/GenBank/DDBJ databases">
        <title>Genomic Encyclopedia of Type Strains, Phase IV (KMG-IV): sequencing the most valuable type-strain genomes for metagenomic binning, comparative biology and taxonomic classification.</title>
        <authorList>
            <person name="Goeker M."/>
        </authorList>
    </citation>
    <scope>NUCLEOTIDE SEQUENCE [LARGE SCALE GENOMIC DNA]</scope>
    <source>
        <strain evidence="3 4">DSM 26806</strain>
    </source>
</reference>
<dbReference type="Proteomes" id="UP001519288">
    <property type="component" value="Unassembled WGS sequence"/>
</dbReference>
<gene>
    <name evidence="3" type="ORF">J2Z69_002137</name>
</gene>
<keyword evidence="3" id="KW-0966">Cell projection</keyword>
<evidence type="ECO:0000256" key="2">
    <source>
        <dbReference type="SAM" id="Phobius"/>
    </source>
</evidence>
<comment type="caution">
    <text evidence="3">The sequence shown here is derived from an EMBL/GenBank/DDBJ whole genome shotgun (WGS) entry which is preliminary data.</text>
</comment>
<evidence type="ECO:0000313" key="4">
    <source>
        <dbReference type="Proteomes" id="UP001519288"/>
    </source>
</evidence>
<keyword evidence="4" id="KW-1185">Reference proteome</keyword>
<name>A0ABS4JH96_9BACL</name>
<organism evidence="3 4">
    <name type="scientific">Paenibacillus shirakamiensis</name>
    <dbReference type="NCBI Taxonomy" id="1265935"/>
    <lineage>
        <taxon>Bacteria</taxon>
        <taxon>Bacillati</taxon>
        <taxon>Bacillota</taxon>
        <taxon>Bacilli</taxon>
        <taxon>Bacillales</taxon>
        <taxon>Paenibacillaceae</taxon>
        <taxon>Paenibacillus</taxon>
    </lineage>
</organism>
<accession>A0ABS4JH96</accession>
<keyword evidence="2" id="KW-1133">Transmembrane helix</keyword>
<proteinExistence type="predicted"/>
<evidence type="ECO:0000256" key="1">
    <source>
        <dbReference type="SAM" id="MobiDB-lite"/>
    </source>
</evidence>
<feature type="region of interest" description="Disordered" evidence="1">
    <location>
        <begin position="56"/>
        <end position="104"/>
    </location>
</feature>
<feature type="compositionally biased region" description="Polar residues" evidence="1">
    <location>
        <begin position="81"/>
        <end position="90"/>
    </location>
</feature>
<dbReference type="EMBL" id="JAGGLD010000003">
    <property type="protein sequence ID" value="MBP2001094.1"/>
    <property type="molecule type" value="Genomic_DNA"/>
</dbReference>
<evidence type="ECO:0000313" key="3">
    <source>
        <dbReference type="EMBL" id="MBP2001094.1"/>
    </source>
</evidence>
<keyword evidence="2" id="KW-0472">Membrane</keyword>
<sequence length="117" mass="13438">MLTFMVSFANNMLLTSFIRGLMAFAVWFVLAFAIRWVFKMISEPQLSADRIDDYNRGTRLDYTTPDETDELSDLIKPKPDVSQQPNQFSPLSPPKLVTTSQRDPEELAKAVRHLTEK</sequence>
<keyword evidence="2" id="KW-0812">Transmembrane</keyword>
<protein>
    <submittedName>
        <fullName evidence="3">Flagellar biosynthesis/type III secretory pathway M-ring protein FliF/YscJ</fullName>
    </submittedName>
</protein>
<feature type="transmembrane region" description="Helical" evidence="2">
    <location>
        <begin position="20"/>
        <end position="38"/>
    </location>
</feature>
<keyword evidence="3" id="KW-0969">Cilium</keyword>